<proteinExistence type="predicted"/>
<keyword evidence="2" id="KW-0479">Metal-binding</keyword>
<dbReference type="InterPro" id="IPR036236">
    <property type="entry name" value="Znf_C2H2_sf"/>
</dbReference>
<evidence type="ECO:0000256" key="6">
    <source>
        <dbReference type="ARBA" id="ARBA00023242"/>
    </source>
</evidence>
<organism evidence="10 11">
    <name type="scientific">Mycena venus</name>
    <dbReference type="NCBI Taxonomy" id="2733690"/>
    <lineage>
        <taxon>Eukaryota</taxon>
        <taxon>Fungi</taxon>
        <taxon>Dikarya</taxon>
        <taxon>Basidiomycota</taxon>
        <taxon>Agaricomycotina</taxon>
        <taxon>Agaricomycetes</taxon>
        <taxon>Agaricomycetidae</taxon>
        <taxon>Agaricales</taxon>
        <taxon>Marasmiineae</taxon>
        <taxon>Mycenaceae</taxon>
        <taxon>Mycena</taxon>
    </lineage>
</organism>
<sequence>MSYYDASDTDLATWPEDPLVYAKIIEILPEMKRAGGMEMKQHVRRLWEAAAMWGYRDGYTDGYIDGIENEKEFTTAPQPMEFDGSNHAAPWTRPSRTSSPIFSAPQVSALPEENLALSRTPPDQSSPFGSSRTTSPWSTLPLAPLPSGMARLAAFEDSVEAPLIRLPRQRSSYPLRSTSPSPFAASTSSDERFACQVCGRDFSRAHDRKRHYETQHAGSPSAHRCTICGNDFSRADSLKRHVVSCEENLQRLT</sequence>
<evidence type="ECO:0000256" key="4">
    <source>
        <dbReference type="ARBA" id="ARBA00022771"/>
    </source>
</evidence>
<name>A0A8H6XS38_9AGAR</name>
<dbReference type="PROSITE" id="PS00028">
    <property type="entry name" value="ZINC_FINGER_C2H2_1"/>
    <property type="match status" value="1"/>
</dbReference>
<comment type="caution">
    <text evidence="10">The sequence shown here is derived from an EMBL/GenBank/DDBJ whole genome shotgun (WGS) entry which is preliminary data.</text>
</comment>
<dbReference type="AlphaFoldDB" id="A0A8H6XS38"/>
<evidence type="ECO:0000256" key="7">
    <source>
        <dbReference type="PROSITE-ProRule" id="PRU00042"/>
    </source>
</evidence>
<evidence type="ECO:0000256" key="2">
    <source>
        <dbReference type="ARBA" id="ARBA00022723"/>
    </source>
</evidence>
<evidence type="ECO:0000313" key="10">
    <source>
        <dbReference type="EMBL" id="KAF7345427.1"/>
    </source>
</evidence>
<feature type="region of interest" description="Disordered" evidence="8">
    <location>
        <begin position="77"/>
        <end position="102"/>
    </location>
</feature>
<evidence type="ECO:0000256" key="1">
    <source>
        <dbReference type="ARBA" id="ARBA00004123"/>
    </source>
</evidence>
<gene>
    <name evidence="10" type="ORF">MVEN_01560700</name>
</gene>
<dbReference type="SUPFAM" id="SSF57667">
    <property type="entry name" value="beta-beta-alpha zinc fingers"/>
    <property type="match status" value="1"/>
</dbReference>
<evidence type="ECO:0000259" key="9">
    <source>
        <dbReference type="PROSITE" id="PS50157"/>
    </source>
</evidence>
<dbReference type="SMART" id="SM00355">
    <property type="entry name" value="ZnF_C2H2"/>
    <property type="match status" value="2"/>
</dbReference>
<dbReference type="OrthoDB" id="8922241at2759"/>
<keyword evidence="4 7" id="KW-0863">Zinc-finger</keyword>
<accession>A0A8H6XS38</accession>
<dbReference type="InterPro" id="IPR013087">
    <property type="entry name" value="Znf_C2H2_type"/>
</dbReference>
<evidence type="ECO:0000256" key="5">
    <source>
        <dbReference type="ARBA" id="ARBA00022833"/>
    </source>
</evidence>
<comment type="subcellular location">
    <subcellularLocation>
        <location evidence="1">Nucleus</location>
    </subcellularLocation>
</comment>
<keyword evidence="5" id="KW-0862">Zinc</keyword>
<evidence type="ECO:0000256" key="3">
    <source>
        <dbReference type="ARBA" id="ARBA00022737"/>
    </source>
</evidence>
<reference evidence="10" key="1">
    <citation type="submission" date="2020-05" db="EMBL/GenBank/DDBJ databases">
        <title>Mycena genomes resolve the evolution of fungal bioluminescence.</title>
        <authorList>
            <person name="Tsai I.J."/>
        </authorList>
    </citation>
    <scope>NUCLEOTIDE SEQUENCE</scope>
    <source>
        <strain evidence="10">CCC161011</strain>
    </source>
</reference>
<dbReference type="Proteomes" id="UP000620124">
    <property type="component" value="Unassembled WGS sequence"/>
</dbReference>
<dbReference type="PROSITE" id="PS50157">
    <property type="entry name" value="ZINC_FINGER_C2H2_2"/>
    <property type="match status" value="2"/>
</dbReference>
<dbReference type="GO" id="GO:0005634">
    <property type="term" value="C:nucleus"/>
    <property type="evidence" value="ECO:0007669"/>
    <property type="project" value="UniProtKB-SubCell"/>
</dbReference>
<dbReference type="PANTHER" id="PTHR24394:SF44">
    <property type="entry name" value="ZINC FINGER PROTEIN 271-LIKE"/>
    <property type="match status" value="1"/>
</dbReference>
<evidence type="ECO:0000313" key="11">
    <source>
        <dbReference type="Proteomes" id="UP000620124"/>
    </source>
</evidence>
<dbReference type="GO" id="GO:0008270">
    <property type="term" value="F:zinc ion binding"/>
    <property type="evidence" value="ECO:0007669"/>
    <property type="project" value="UniProtKB-KW"/>
</dbReference>
<feature type="domain" description="C2H2-type" evidence="9">
    <location>
        <begin position="193"/>
        <end position="221"/>
    </location>
</feature>
<dbReference type="EMBL" id="JACAZI010000013">
    <property type="protein sequence ID" value="KAF7345427.1"/>
    <property type="molecule type" value="Genomic_DNA"/>
</dbReference>
<feature type="domain" description="C2H2-type" evidence="9">
    <location>
        <begin position="223"/>
        <end position="241"/>
    </location>
</feature>
<feature type="region of interest" description="Disordered" evidence="8">
    <location>
        <begin position="117"/>
        <end position="142"/>
    </location>
</feature>
<dbReference type="Pfam" id="PF00096">
    <property type="entry name" value="zf-C2H2"/>
    <property type="match status" value="2"/>
</dbReference>
<feature type="compositionally biased region" description="Polar residues" evidence="8">
    <location>
        <begin position="121"/>
        <end position="138"/>
    </location>
</feature>
<keyword evidence="11" id="KW-1185">Reference proteome</keyword>
<dbReference type="GO" id="GO:0000981">
    <property type="term" value="F:DNA-binding transcription factor activity, RNA polymerase II-specific"/>
    <property type="evidence" value="ECO:0007669"/>
    <property type="project" value="TreeGrafter"/>
</dbReference>
<keyword evidence="6" id="KW-0539">Nucleus</keyword>
<dbReference type="PANTHER" id="PTHR24394">
    <property type="entry name" value="ZINC FINGER PROTEIN"/>
    <property type="match status" value="1"/>
</dbReference>
<protein>
    <submittedName>
        <fullName evidence="10">Transcriptional regulator protein</fullName>
    </submittedName>
</protein>
<keyword evidence="3" id="KW-0677">Repeat</keyword>
<dbReference type="Gene3D" id="3.30.160.60">
    <property type="entry name" value="Classic Zinc Finger"/>
    <property type="match status" value="1"/>
</dbReference>
<evidence type="ECO:0000256" key="8">
    <source>
        <dbReference type="SAM" id="MobiDB-lite"/>
    </source>
</evidence>